<dbReference type="PANTHER" id="PTHR35603">
    <property type="match status" value="1"/>
</dbReference>
<keyword evidence="2" id="KW-0472">Membrane</keyword>
<dbReference type="InterPro" id="IPR051407">
    <property type="entry name" value="Bact_OM_lipoprot/Surf_antigen"/>
</dbReference>
<dbReference type="Proteomes" id="UP001589813">
    <property type="component" value="Unassembled WGS sequence"/>
</dbReference>
<evidence type="ECO:0000256" key="3">
    <source>
        <dbReference type="SAM" id="SignalP"/>
    </source>
</evidence>
<reference evidence="5 6" key="1">
    <citation type="submission" date="2024-09" db="EMBL/GenBank/DDBJ databases">
        <authorList>
            <person name="Sun Q."/>
            <person name="Mori K."/>
        </authorList>
    </citation>
    <scope>NUCLEOTIDE SEQUENCE [LARGE SCALE GENOMIC DNA]</scope>
    <source>
        <strain evidence="5 6">KCTC 23315</strain>
    </source>
</reference>
<sequence length="182" mass="19118">MSKMMIVGSMLGAAAITALGAVATNYTSSKNNQPQWVEIVSSKALTETSSEPQQQCTTKKIAKTAPVQDQHEIAGTVIGAVVGGVLGNQVGGGSGKKLATVAGAAAGGYAGKQVQEDMQQKDVSYQEQQVCKTVQKTVEKTIGYEVRYLHDGELKTTQVSQKPSGRMLLQDGKLMTVEPVSS</sequence>
<evidence type="ECO:0000313" key="6">
    <source>
        <dbReference type="Proteomes" id="UP001589813"/>
    </source>
</evidence>
<organism evidence="5 6">
    <name type="scientific">Rheinheimera tilapiae</name>
    <dbReference type="NCBI Taxonomy" id="875043"/>
    <lineage>
        <taxon>Bacteria</taxon>
        <taxon>Pseudomonadati</taxon>
        <taxon>Pseudomonadota</taxon>
        <taxon>Gammaproteobacteria</taxon>
        <taxon>Chromatiales</taxon>
        <taxon>Chromatiaceae</taxon>
        <taxon>Rheinheimera</taxon>
    </lineage>
</organism>
<evidence type="ECO:0000256" key="1">
    <source>
        <dbReference type="ARBA" id="ARBA00004370"/>
    </source>
</evidence>
<dbReference type="EMBL" id="JBHLXP010000001">
    <property type="protein sequence ID" value="MFC0047729.1"/>
    <property type="molecule type" value="Genomic_DNA"/>
</dbReference>
<evidence type="ECO:0000313" key="5">
    <source>
        <dbReference type="EMBL" id="MFC0047729.1"/>
    </source>
</evidence>
<comment type="caution">
    <text evidence="5">The sequence shown here is derived from an EMBL/GenBank/DDBJ whole genome shotgun (WGS) entry which is preliminary data.</text>
</comment>
<dbReference type="RefSeq" id="WP_377241249.1">
    <property type="nucleotide sequence ID" value="NZ_JBHLXP010000001.1"/>
</dbReference>
<keyword evidence="6" id="KW-1185">Reference proteome</keyword>
<comment type="subcellular location">
    <subcellularLocation>
        <location evidence="1">Membrane</location>
    </subcellularLocation>
</comment>
<proteinExistence type="predicted"/>
<feature type="domain" description="Glycine zipper 2TM" evidence="4">
    <location>
        <begin position="74"/>
        <end position="115"/>
    </location>
</feature>
<protein>
    <submittedName>
        <fullName evidence="5">Glycine zipper 2TM domain-containing protein</fullName>
    </submittedName>
</protein>
<keyword evidence="3" id="KW-0732">Signal</keyword>
<gene>
    <name evidence="5" type="ORF">ACFFJP_05470</name>
</gene>
<dbReference type="Pfam" id="PF05433">
    <property type="entry name" value="Rick_17kDa_Anti"/>
    <property type="match status" value="1"/>
</dbReference>
<feature type="signal peptide" evidence="3">
    <location>
        <begin position="1"/>
        <end position="23"/>
    </location>
</feature>
<evidence type="ECO:0000259" key="4">
    <source>
        <dbReference type="Pfam" id="PF05433"/>
    </source>
</evidence>
<dbReference type="InterPro" id="IPR008816">
    <property type="entry name" value="Gly_zipper_2TM_dom"/>
</dbReference>
<dbReference type="NCBIfam" id="NF008437">
    <property type="entry name" value="PRK11280.1"/>
    <property type="match status" value="1"/>
</dbReference>
<name>A0ABV6BA22_9GAMM</name>
<evidence type="ECO:0000256" key="2">
    <source>
        <dbReference type="ARBA" id="ARBA00023136"/>
    </source>
</evidence>
<dbReference type="PANTHER" id="PTHR35603:SF2">
    <property type="entry name" value="OUTER MEMBRANE LIPOPROTEIN"/>
    <property type="match status" value="1"/>
</dbReference>
<accession>A0ABV6BA22</accession>
<feature type="chain" id="PRO_5047263000" evidence="3">
    <location>
        <begin position="24"/>
        <end position="182"/>
    </location>
</feature>